<evidence type="ECO:0000256" key="1">
    <source>
        <dbReference type="SAM" id="Phobius"/>
    </source>
</evidence>
<organism evidence="2 3">
    <name type="scientific">Paramecium tetraurelia</name>
    <dbReference type="NCBI Taxonomy" id="5888"/>
    <lineage>
        <taxon>Eukaryota</taxon>
        <taxon>Sar</taxon>
        <taxon>Alveolata</taxon>
        <taxon>Ciliophora</taxon>
        <taxon>Intramacronucleata</taxon>
        <taxon>Oligohymenophorea</taxon>
        <taxon>Peniculida</taxon>
        <taxon>Parameciidae</taxon>
        <taxon>Paramecium</taxon>
    </lineage>
</organism>
<feature type="transmembrane region" description="Helical" evidence="1">
    <location>
        <begin position="15"/>
        <end position="36"/>
    </location>
</feature>
<name>A0BJM3_PARTE</name>
<dbReference type="Proteomes" id="UP000000600">
    <property type="component" value="Unassembled WGS sequence"/>
</dbReference>
<keyword evidence="1" id="KW-0472">Membrane</keyword>
<dbReference type="HOGENOM" id="CLU_3261664_0_0_1"/>
<dbReference type="AlphaFoldDB" id="A0BJM3"/>
<keyword evidence="1" id="KW-0812">Transmembrane</keyword>
<dbReference type="EMBL" id="CT867998">
    <property type="protein sequence ID" value="CAK58740.1"/>
    <property type="molecule type" value="Genomic_DNA"/>
</dbReference>
<evidence type="ECO:0000313" key="3">
    <source>
        <dbReference type="Proteomes" id="UP000000600"/>
    </source>
</evidence>
<sequence length="42" mass="4731">MINQRKVLNDEQYKILVGIFGVILAFSLSYSALALTQSIFKP</sequence>
<dbReference type="GeneID" id="76803731"/>
<dbReference type="InParanoid" id="A0BJM3"/>
<gene>
    <name evidence="2" type="ORF">GSPATT00029368001</name>
</gene>
<dbReference type="RefSeq" id="XP_052287113.1">
    <property type="nucleotide sequence ID" value="XM_052431180.1"/>
</dbReference>
<reference evidence="2 3" key="1">
    <citation type="journal article" date="2006" name="Nature">
        <title>Global trends of whole-genome duplications revealed by the ciliate Paramecium tetraurelia.</title>
        <authorList>
            <consortium name="Genoscope"/>
            <person name="Aury J.-M."/>
            <person name="Jaillon O."/>
            <person name="Duret L."/>
            <person name="Noel B."/>
            <person name="Jubin C."/>
            <person name="Porcel B.M."/>
            <person name="Segurens B."/>
            <person name="Daubin V."/>
            <person name="Anthouard V."/>
            <person name="Aiach N."/>
            <person name="Arnaiz O."/>
            <person name="Billaut A."/>
            <person name="Beisson J."/>
            <person name="Blanc I."/>
            <person name="Bouhouche K."/>
            <person name="Camara F."/>
            <person name="Duharcourt S."/>
            <person name="Guigo R."/>
            <person name="Gogendeau D."/>
            <person name="Katinka M."/>
            <person name="Keller A.-M."/>
            <person name="Kissmehl R."/>
            <person name="Klotz C."/>
            <person name="Koll F."/>
            <person name="Le Moue A."/>
            <person name="Lepere C."/>
            <person name="Malinsky S."/>
            <person name="Nowacki M."/>
            <person name="Nowak J.K."/>
            <person name="Plattner H."/>
            <person name="Poulain J."/>
            <person name="Ruiz F."/>
            <person name="Serrano V."/>
            <person name="Zagulski M."/>
            <person name="Dessen P."/>
            <person name="Betermier M."/>
            <person name="Weissenbach J."/>
            <person name="Scarpelli C."/>
            <person name="Schachter V."/>
            <person name="Sperling L."/>
            <person name="Meyer E."/>
            <person name="Cohen J."/>
            <person name="Wincker P."/>
        </authorList>
    </citation>
    <scope>NUCLEOTIDE SEQUENCE [LARGE SCALE GENOMIC DNA]</scope>
    <source>
        <strain evidence="2 3">Stock d4-2</strain>
    </source>
</reference>
<protein>
    <submittedName>
        <fullName evidence="2">Uncharacterized protein</fullName>
    </submittedName>
</protein>
<accession>A0BJM3</accession>
<proteinExistence type="predicted"/>
<keyword evidence="3" id="KW-1185">Reference proteome</keyword>
<keyword evidence="1" id="KW-1133">Transmembrane helix</keyword>
<evidence type="ECO:0000313" key="2">
    <source>
        <dbReference type="EMBL" id="CAK58740.1"/>
    </source>
</evidence>